<dbReference type="Gene3D" id="3.20.180.10">
    <property type="entry name" value="PNP-oxidase-like"/>
    <property type="match status" value="1"/>
</dbReference>
<reference evidence="3 4" key="1">
    <citation type="journal article" date="2011" name="Science">
        <title>The Selaginella genome identifies genetic changes associated with the evolution of vascular plants.</title>
        <authorList>
            <person name="Banks J.A."/>
            <person name="Nishiyama T."/>
            <person name="Hasebe M."/>
            <person name="Bowman J.L."/>
            <person name="Gribskov M."/>
            <person name="dePamphilis C."/>
            <person name="Albert V.A."/>
            <person name="Aono N."/>
            <person name="Aoyama T."/>
            <person name="Ambrose B.A."/>
            <person name="Ashton N.W."/>
            <person name="Axtell M.J."/>
            <person name="Barker E."/>
            <person name="Barker M.S."/>
            <person name="Bennetzen J.L."/>
            <person name="Bonawitz N.D."/>
            <person name="Chapple C."/>
            <person name="Cheng C."/>
            <person name="Correa L.G."/>
            <person name="Dacre M."/>
            <person name="DeBarry J."/>
            <person name="Dreyer I."/>
            <person name="Elias M."/>
            <person name="Engstrom E.M."/>
            <person name="Estelle M."/>
            <person name="Feng L."/>
            <person name="Finet C."/>
            <person name="Floyd S.K."/>
            <person name="Frommer W.B."/>
            <person name="Fujita T."/>
            <person name="Gramzow L."/>
            <person name="Gutensohn M."/>
            <person name="Harholt J."/>
            <person name="Hattori M."/>
            <person name="Heyl A."/>
            <person name="Hirai T."/>
            <person name="Hiwatashi Y."/>
            <person name="Ishikawa M."/>
            <person name="Iwata M."/>
            <person name="Karol K.G."/>
            <person name="Koehler B."/>
            <person name="Kolukisaoglu U."/>
            <person name="Kubo M."/>
            <person name="Kurata T."/>
            <person name="Lalonde S."/>
            <person name="Li K."/>
            <person name="Li Y."/>
            <person name="Litt A."/>
            <person name="Lyons E."/>
            <person name="Manning G."/>
            <person name="Maruyama T."/>
            <person name="Michael T.P."/>
            <person name="Mikami K."/>
            <person name="Miyazaki S."/>
            <person name="Morinaga S."/>
            <person name="Murata T."/>
            <person name="Mueller-Roeber B."/>
            <person name="Nelson D.R."/>
            <person name="Obara M."/>
            <person name="Oguri Y."/>
            <person name="Olmstead R.G."/>
            <person name="Onodera N."/>
            <person name="Petersen B.L."/>
            <person name="Pils B."/>
            <person name="Prigge M."/>
            <person name="Rensing S.A."/>
            <person name="Riano-Pachon D.M."/>
            <person name="Roberts A.W."/>
            <person name="Sato Y."/>
            <person name="Scheller H.V."/>
            <person name="Schulz B."/>
            <person name="Schulz C."/>
            <person name="Shakirov E.V."/>
            <person name="Shibagaki N."/>
            <person name="Shinohara N."/>
            <person name="Shippen D.E."/>
            <person name="Soerensen I."/>
            <person name="Sotooka R."/>
            <person name="Sugimoto N."/>
            <person name="Sugita M."/>
            <person name="Sumikawa N."/>
            <person name="Tanurdzic M."/>
            <person name="Theissen G."/>
            <person name="Ulvskov P."/>
            <person name="Wakazuki S."/>
            <person name="Weng J.K."/>
            <person name="Willats W.W."/>
            <person name="Wipf D."/>
            <person name="Wolf P.G."/>
            <person name="Yang L."/>
            <person name="Zimmer A.D."/>
            <person name="Zhu Q."/>
            <person name="Mitros T."/>
            <person name="Hellsten U."/>
            <person name="Loque D."/>
            <person name="Otillar R."/>
            <person name="Salamov A."/>
            <person name="Schmutz J."/>
            <person name="Shapiro H."/>
            <person name="Lindquist E."/>
            <person name="Lucas S."/>
            <person name="Rokhsar D."/>
            <person name="Grigoriev I.V."/>
        </authorList>
    </citation>
    <scope>NUCLEOTIDE SEQUENCE [LARGE SCALE GENOMIC DNA]</scope>
</reference>
<accession>D8RZJ4</accession>
<dbReference type="InterPro" id="IPR055343">
    <property type="entry name" value="CREG_beta-barrel"/>
</dbReference>
<dbReference type="PANTHER" id="PTHR13343">
    <property type="entry name" value="CREG1 PROTEIN"/>
    <property type="match status" value="1"/>
</dbReference>
<dbReference type="Gene3D" id="2.30.110.10">
    <property type="entry name" value="Electron Transport, Fmn-binding Protein, Chain A"/>
    <property type="match status" value="1"/>
</dbReference>
<gene>
    <name evidence="3" type="ORF">SELMODRAFT_175679</name>
</gene>
<feature type="domain" description="DUF2470" evidence="1">
    <location>
        <begin position="197"/>
        <end position="274"/>
    </location>
</feature>
<dbReference type="FunCoup" id="D8RZJ4">
    <property type="interactions" value="1626"/>
</dbReference>
<dbReference type="AlphaFoldDB" id="D8RZJ4"/>
<dbReference type="InterPro" id="IPR012349">
    <property type="entry name" value="Split_barrel_FMN-bd"/>
</dbReference>
<dbReference type="GO" id="GO:0009507">
    <property type="term" value="C:chloroplast"/>
    <property type="evidence" value="ECO:0000318"/>
    <property type="project" value="GO_Central"/>
</dbReference>
<evidence type="ECO:0000259" key="1">
    <source>
        <dbReference type="Pfam" id="PF10615"/>
    </source>
</evidence>
<dbReference type="Pfam" id="PF10615">
    <property type="entry name" value="DUF2470"/>
    <property type="match status" value="1"/>
</dbReference>
<dbReference type="InterPro" id="IPR019595">
    <property type="entry name" value="DUF2470"/>
</dbReference>
<dbReference type="Gramene" id="EFJ22164">
    <property type="protein sequence ID" value="EFJ22164"/>
    <property type="gene ID" value="SELMODRAFT_175679"/>
</dbReference>
<name>D8RZJ4_SELML</name>
<dbReference type="STRING" id="88036.D8RZJ4"/>
<dbReference type="OrthoDB" id="2138282at2759"/>
<organism evidence="4">
    <name type="scientific">Selaginella moellendorffii</name>
    <name type="common">Spikemoss</name>
    <dbReference type="NCBI Taxonomy" id="88036"/>
    <lineage>
        <taxon>Eukaryota</taxon>
        <taxon>Viridiplantae</taxon>
        <taxon>Streptophyta</taxon>
        <taxon>Embryophyta</taxon>
        <taxon>Tracheophyta</taxon>
        <taxon>Lycopodiopsida</taxon>
        <taxon>Selaginellales</taxon>
        <taxon>Selaginellaceae</taxon>
        <taxon>Selaginella</taxon>
    </lineage>
</organism>
<dbReference type="PANTHER" id="PTHR13343:SF22">
    <property type="entry name" value="GLUTAMYL-TRNA REDUCTASE-BINDING PROTEIN, CHLOROPLASTIC"/>
    <property type="match status" value="1"/>
</dbReference>
<dbReference type="Proteomes" id="UP000001514">
    <property type="component" value="Unassembled WGS sequence"/>
</dbReference>
<dbReference type="EMBL" id="GL377596">
    <property type="protein sequence ID" value="EFJ22164.1"/>
    <property type="molecule type" value="Genomic_DNA"/>
</dbReference>
<feature type="domain" description="CREG-like beta-barrel" evidence="2">
    <location>
        <begin position="51"/>
        <end position="127"/>
    </location>
</feature>
<evidence type="ECO:0000313" key="3">
    <source>
        <dbReference type="EMBL" id="EFJ22164.1"/>
    </source>
</evidence>
<dbReference type="OMA" id="KSTFNCM"/>
<protein>
    <submittedName>
        <fullName evidence="3">Uncharacterized protein</fullName>
    </submittedName>
</protein>
<dbReference type="KEGG" id="smo:SELMODRAFT_175679"/>
<dbReference type="InterPro" id="IPR037119">
    <property type="entry name" value="Haem_oxidase_HugZ-like_sf"/>
</dbReference>
<dbReference type="InParanoid" id="D8RZJ4"/>
<proteinExistence type="predicted"/>
<dbReference type="SUPFAM" id="SSF50475">
    <property type="entry name" value="FMN-binding split barrel"/>
    <property type="match status" value="1"/>
</dbReference>
<sequence length="291" mass="32607">MANGASLAPSSWAAFAGSTTSSAKFSPLRVGFSPKRRIRALIVAAQLRPSPAESARTLMEVCSEGTLSTLSSDGWPIGSTVQFALDVNGCPVFCLRPPTLHAKNLGDDSRSSLHAQLDQNGRRAQCTLKGRISRAEKSKLDTVWERRFGEDCPEEHDLFTMNVEEVFQCQDLSEEEVWVSGVDYTGAASDPLKDYAPRIVEDMNKKNWEDILRFCRVYAHLEAEVEQASLTWVDRLGFDMRVLTRSPPRIMEIRIPFEREALDERDARSLLTMMGQVAWEKERKVAIPVAK</sequence>
<evidence type="ECO:0000313" key="4">
    <source>
        <dbReference type="Proteomes" id="UP000001514"/>
    </source>
</evidence>
<dbReference type="Pfam" id="PF13883">
    <property type="entry name" value="CREG_beta-barrel"/>
    <property type="match status" value="1"/>
</dbReference>
<keyword evidence="4" id="KW-1185">Reference proteome</keyword>
<evidence type="ECO:0000259" key="2">
    <source>
        <dbReference type="Pfam" id="PF13883"/>
    </source>
</evidence>
<dbReference type="HOGENOM" id="CLU_051089_0_0_1"/>
<dbReference type="eggNOG" id="ENOG502QT0S">
    <property type="taxonomic scope" value="Eukaryota"/>
</dbReference>